<keyword evidence="3" id="KW-1185">Reference proteome</keyword>
<dbReference type="Proteomes" id="UP000053029">
    <property type="component" value="Unassembled WGS sequence"/>
</dbReference>
<sequence length="589" mass="66195">MSSDPGPGPGFQGDFSFVNVDASSLSTLPHRQRVTRHVHGYRRWKKGQDARRLLESSRFHEAVDPLLKPLKVVPSRASRKERVPPRPAQASPSSARSSIRSLPPLLDVVLLNSNGNSNFGPSSAFQEELTALTSSLLDFERSCVIPAVREVELRMAAKEHVPNQSPFTETWIAESKAYLYDSVANHSYLSRIAATRYMVTANTEHLDEAHRLRDRGVASLKEYMTTTPHISIPRLYRALLMLLFADSSLGDRQAFYQHVTVLKDILATHQNEVFADPSFNLRHYIGILYLEVQSAVLNFSTASLDLSPDGWVEKQLLPLWKNVSPYLSTSRSDADRNLDSYLQGDIRALFLDAQEMMDMIAKIRNQNSPSCQAWVYAVSKTIMTVGRLMNFYAHLDDAGTLCQEMRALMDSATLQKLEVAAATLCAIYWLRELCGIENLRMAEHTRLFAWNPVMLNRLRQILTVYDAAAYMNMSAEPPPIGPNPRRRLWLWIVWTGAMAEQSISSSSTSMTASSSSSSYTVDNDENDGWFTGRFHDLVRETGIGGGSGSQLRSRCQAILDRFLQLHFYGIDNIMRTRSGSGNGWMAEWA</sequence>
<organism evidence="2 3">
    <name type="scientific">Fonsecaea pedrosoi CBS 271.37</name>
    <dbReference type="NCBI Taxonomy" id="1442368"/>
    <lineage>
        <taxon>Eukaryota</taxon>
        <taxon>Fungi</taxon>
        <taxon>Dikarya</taxon>
        <taxon>Ascomycota</taxon>
        <taxon>Pezizomycotina</taxon>
        <taxon>Eurotiomycetes</taxon>
        <taxon>Chaetothyriomycetidae</taxon>
        <taxon>Chaetothyriales</taxon>
        <taxon>Herpotrichiellaceae</taxon>
        <taxon>Fonsecaea</taxon>
    </lineage>
</organism>
<proteinExistence type="predicted"/>
<protein>
    <recommendedName>
        <fullName evidence="4">Transcription factor domain-containing protein</fullName>
    </recommendedName>
</protein>
<evidence type="ECO:0000256" key="1">
    <source>
        <dbReference type="SAM" id="MobiDB-lite"/>
    </source>
</evidence>
<feature type="region of interest" description="Disordered" evidence="1">
    <location>
        <begin position="73"/>
        <end position="98"/>
    </location>
</feature>
<dbReference type="GeneID" id="25309395"/>
<reference evidence="2 3" key="1">
    <citation type="submission" date="2015-01" db="EMBL/GenBank/DDBJ databases">
        <title>The Genome Sequence of Fonsecaea pedrosoi CBS 271.37.</title>
        <authorList>
            <consortium name="The Broad Institute Genomics Platform"/>
            <person name="Cuomo C."/>
            <person name="de Hoog S."/>
            <person name="Gorbushina A."/>
            <person name="Stielow B."/>
            <person name="Teixiera M."/>
            <person name="Abouelleil A."/>
            <person name="Chapman S.B."/>
            <person name="Priest M."/>
            <person name="Young S.K."/>
            <person name="Wortman J."/>
            <person name="Nusbaum C."/>
            <person name="Birren B."/>
        </authorList>
    </citation>
    <scope>NUCLEOTIDE SEQUENCE [LARGE SCALE GENOMIC DNA]</scope>
    <source>
        <strain evidence="2 3">CBS 271.37</strain>
    </source>
</reference>
<dbReference type="VEuPathDB" id="FungiDB:Z517_09905"/>
<feature type="compositionally biased region" description="Low complexity" evidence="1">
    <location>
        <begin position="88"/>
        <end position="98"/>
    </location>
</feature>
<dbReference type="OrthoDB" id="4147536at2759"/>
<evidence type="ECO:0000313" key="2">
    <source>
        <dbReference type="EMBL" id="KIW77459.1"/>
    </source>
</evidence>
<dbReference type="EMBL" id="KN846974">
    <property type="protein sequence ID" value="KIW77459.1"/>
    <property type="molecule type" value="Genomic_DNA"/>
</dbReference>
<dbReference type="RefSeq" id="XP_013281267.1">
    <property type="nucleotide sequence ID" value="XM_013425813.1"/>
</dbReference>
<accession>A0A0D2GYL6</accession>
<evidence type="ECO:0000313" key="3">
    <source>
        <dbReference type="Proteomes" id="UP000053029"/>
    </source>
</evidence>
<evidence type="ECO:0008006" key="4">
    <source>
        <dbReference type="Google" id="ProtNLM"/>
    </source>
</evidence>
<name>A0A0D2GYL6_9EURO</name>
<gene>
    <name evidence="2" type="ORF">Z517_09905</name>
</gene>
<dbReference type="AlphaFoldDB" id="A0A0D2GYL6"/>
<dbReference type="HOGENOM" id="CLU_463099_0_0_1"/>